<dbReference type="InterPro" id="IPR044068">
    <property type="entry name" value="CB"/>
</dbReference>
<dbReference type="PROSITE" id="PS51900">
    <property type="entry name" value="CB"/>
    <property type="match status" value="1"/>
</dbReference>
<dbReference type="InterPro" id="IPR013762">
    <property type="entry name" value="Integrase-like_cat_sf"/>
</dbReference>
<organism evidence="8 9">
    <name type="scientific">Niastella populi</name>
    <dbReference type="NCBI Taxonomy" id="550983"/>
    <lineage>
        <taxon>Bacteria</taxon>
        <taxon>Pseudomonadati</taxon>
        <taxon>Bacteroidota</taxon>
        <taxon>Chitinophagia</taxon>
        <taxon>Chitinophagales</taxon>
        <taxon>Chitinophagaceae</taxon>
        <taxon>Niastella</taxon>
    </lineage>
</organism>
<keyword evidence="4" id="KW-0233">DNA recombination</keyword>
<comment type="caution">
    <text evidence="8">The sequence shown here is derived from an EMBL/GenBank/DDBJ whole genome shotgun (WGS) entry which is preliminary data.</text>
</comment>
<evidence type="ECO:0000313" key="8">
    <source>
        <dbReference type="EMBL" id="OQP49051.1"/>
    </source>
</evidence>
<dbReference type="RefSeq" id="WP_081170209.1">
    <property type="nucleotide sequence ID" value="NZ_LWBP01000230.1"/>
</dbReference>
<dbReference type="AlphaFoldDB" id="A0A1V9ESJ5"/>
<dbReference type="CDD" id="cd01185">
    <property type="entry name" value="INTN1_C_like"/>
    <property type="match status" value="1"/>
</dbReference>
<evidence type="ECO:0008006" key="10">
    <source>
        <dbReference type="Google" id="ProtNLM"/>
    </source>
</evidence>
<evidence type="ECO:0000259" key="7">
    <source>
        <dbReference type="PROSITE" id="PS51900"/>
    </source>
</evidence>
<feature type="domain" description="Core-binding (CB)" evidence="7">
    <location>
        <begin position="115"/>
        <end position="200"/>
    </location>
</feature>
<comment type="similarity">
    <text evidence="1">Belongs to the 'phage' integrase family.</text>
</comment>
<dbReference type="InterPro" id="IPR025269">
    <property type="entry name" value="SAM-like_dom"/>
</dbReference>
<feature type="domain" description="Tyr recombinase" evidence="6">
    <location>
        <begin position="222"/>
        <end position="407"/>
    </location>
</feature>
<dbReference type="InterPro" id="IPR010998">
    <property type="entry name" value="Integrase_recombinase_N"/>
</dbReference>
<accession>A0A1V9ESJ5</accession>
<dbReference type="OrthoDB" id="1493636at2"/>
<keyword evidence="3 5" id="KW-0238">DNA-binding</keyword>
<dbReference type="InterPro" id="IPR011010">
    <property type="entry name" value="DNA_brk_join_enz"/>
</dbReference>
<reference evidence="9" key="1">
    <citation type="submission" date="2016-04" db="EMBL/GenBank/DDBJ databases">
        <authorList>
            <person name="Chen L."/>
            <person name="Zhuang W."/>
            <person name="Wang G."/>
        </authorList>
    </citation>
    <scope>NUCLEOTIDE SEQUENCE [LARGE SCALE GENOMIC DNA]</scope>
    <source>
        <strain evidence="9">208</strain>
    </source>
</reference>
<evidence type="ECO:0000256" key="2">
    <source>
        <dbReference type="ARBA" id="ARBA00022908"/>
    </source>
</evidence>
<dbReference type="EMBL" id="LWBP01000230">
    <property type="protein sequence ID" value="OQP49051.1"/>
    <property type="molecule type" value="Genomic_DNA"/>
</dbReference>
<dbReference type="Gene3D" id="1.10.443.10">
    <property type="entry name" value="Intergrase catalytic core"/>
    <property type="match status" value="1"/>
</dbReference>
<dbReference type="GO" id="GO:0015074">
    <property type="term" value="P:DNA integration"/>
    <property type="evidence" value="ECO:0007669"/>
    <property type="project" value="UniProtKB-KW"/>
</dbReference>
<proteinExistence type="inferred from homology"/>
<dbReference type="Proteomes" id="UP000192276">
    <property type="component" value="Unassembled WGS sequence"/>
</dbReference>
<dbReference type="Pfam" id="PF17293">
    <property type="entry name" value="Arm-DNA-bind_5"/>
    <property type="match status" value="1"/>
</dbReference>
<keyword evidence="9" id="KW-1185">Reference proteome</keyword>
<sequence>MVVPEPRFYLKNPKSTEPTLISLQAKFNGERVFMSTGDKVNPSEWDFIKQRAIVSKKNPGNSDINMWLDKIAADFKALFRNLLIDGVVPTEEVLTKALREKLNRNVSVTEPKEKPTLLKFIPQYIEECRVLKSANTVKSYVSTYKHMEDYFKMTGGAADFDSITIEWRNGFIKYLQTLGVGRNTEGKHIKNVKVFMNEATERGLNTNLMFRSKSFSKPHEDTTKIFLTMGEIEKLAKVDLGDDKLKNIVRDYFIISCLTSLRYSDFVNIRPEHIKENNIHMITRKTGEPVIIPISLLVRGILEKYNYNLPKAPCNQVFNRVLKDVGKIAELDEQITVTKTKGGVKQTIIYKKYQLLTAHTGRRSMISNCILEGIPTPSIMLISAHKSLKVFQGYVRLNQVQNAEALSQYNIFNK</sequence>
<dbReference type="InterPro" id="IPR050090">
    <property type="entry name" value="Tyrosine_recombinase_XerCD"/>
</dbReference>
<evidence type="ECO:0000256" key="4">
    <source>
        <dbReference type="ARBA" id="ARBA00023172"/>
    </source>
</evidence>
<dbReference type="PANTHER" id="PTHR30349:SF64">
    <property type="entry name" value="PROPHAGE INTEGRASE INTD-RELATED"/>
    <property type="match status" value="1"/>
</dbReference>
<protein>
    <recommendedName>
        <fullName evidence="10">Tyr recombinase domain-containing protein</fullName>
    </recommendedName>
</protein>
<evidence type="ECO:0000256" key="3">
    <source>
        <dbReference type="ARBA" id="ARBA00023125"/>
    </source>
</evidence>
<evidence type="ECO:0000313" key="9">
    <source>
        <dbReference type="Proteomes" id="UP000192276"/>
    </source>
</evidence>
<dbReference type="SUPFAM" id="SSF56349">
    <property type="entry name" value="DNA breaking-rejoining enzymes"/>
    <property type="match status" value="1"/>
</dbReference>
<evidence type="ECO:0000256" key="5">
    <source>
        <dbReference type="PROSITE-ProRule" id="PRU01248"/>
    </source>
</evidence>
<dbReference type="InterPro" id="IPR035386">
    <property type="entry name" value="Arm-DNA-bind_5"/>
</dbReference>
<dbReference type="PROSITE" id="PS51898">
    <property type="entry name" value="TYR_RECOMBINASE"/>
    <property type="match status" value="1"/>
</dbReference>
<dbReference type="Pfam" id="PF13102">
    <property type="entry name" value="Phage_int_SAM_5"/>
    <property type="match status" value="1"/>
</dbReference>
<dbReference type="InterPro" id="IPR002104">
    <property type="entry name" value="Integrase_catalytic"/>
</dbReference>
<evidence type="ECO:0000256" key="1">
    <source>
        <dbReference type="ARBA" id="ARBA00008857"/>
    </source>
</evidence>
<dbReference type="GO" id="GO:0006310">
    <property type="term" value="P:DNA recombination"/>
    <property type="evidence" value="ECO:0007669"/>
    <property type="project" value="UniProtKB-KW"/>
</dbReference>
<keyword evidence="2" id="KW-0229">DNA integration</keyword>
<dbReference type="GO" id="GO:0003677">
    <property type="term" value="F:DNA binding"/>
    <property type="evidence" value="ECO:0007669"/>
    <property type="project" value="UniProtKB-UniRule"/>
</dbReference>
<gene>
    <name evidence="8" type="ORF">A4R26_31040</name>
</gene>
<dbReference type="Gene3D" id="1.10.150.130">
    <property type="match status" value="1"/>
</dbReference>
<evidence type="ECO:0000259" key="6">
    <source>
        <dbReference type="PROSITE" id="PS51898"/>
    </source>
</evidence>
<dbReference type="Pfam" id="PF00589">
    <property type="entry name" value="Phage_integrase"/>
    <property type="match status" value="1"/>
</dbReference>
<dbReference type="STRING" id="550983.A4R26_31040"/>
<dbReference type="PANTHER" id="PTHR30349">
    <property type="entry name" value="PHAGE INTEGRASE-RELATED"/>
    <property type="match status" value="1"/>
</dbReference>
<name>A0A1V9ESJ5_9BACT</name>